<dbReference type="GO" id="GO:0008408">
    <property type="term" value="F:3'-5' exonuclease activity"/>
    <property type="evidence" value="ECO:0007669"/>
    <property type="project" value="TreeGrafter"/>
</dbReference>
<keyword evidence="1" id="KW-0540">Nuclease</keyword>
<dbReference type="PANTHER" id="PTHR30231">
    <property type="entry name" value="DNA POLYMERASE III SUBUNIT EPSILON"/>
    <property type="match status" value="1"/>
</dbReference>
<dbReference type="InterPro" id="IPR013520">
    <property type="entry name" value="Ribonucl_H"/>
</dbReference>
<dbReference type="GO" id="GO:0005829">
    <property type="term" value="C:cytosol"/>
    <property type="evidence" value="ECO:0007669"/>
    <property type="project" value="TreeGrafter"/>
</dbReference>
<dbReference type="OrthoDB" id="9791657at2"/>
<dbReference type="RefSeq" id="WP_131103028.1">
    <property type="nucleotide sequence ID" value="NZ_CP036456.1"/>
</dbReference>
<name>A0A4P6Q804_9ACTN</name>
<reference evidence="5 6" key="1">
    <citation type="submission" date="2019-02" db="EMBL/GenBank/DDBJ databases">
        <authorList>
            <person name="Khodamoradi S."/>
            <person name="Hahnke R.L."/>
            <person name="Kaempfer P."/>
            <person name="Schumann P."/>
            <person name="Rohde M."/>
            <person name="Steinert M."/>
            <person name="Luzhetskyy A."/>
            <person name="Wink J."/>
            <person name="Ruckert C."/>
        </authorList>
    </citation>
    <scope>NUCLEOTIDE SEQUENCE [LARGE SCALE GENOMIC DNA]</scope>
    <source>
        <strain evidence="5 6">M2</strain>
        <plasmid evidence="6">phim2</plasmid>
    </source>
</reference>
<evidence type="ECO:0000259" key="4">
    <source>
        <dbReference type="SMART" id="SM00479"/>
    </source>
</evidence>
<keyword evidence="3" id="KW-0269">Exonuclease</keyword>
<dbReference type="Pfam" id="PF00929">
    <property type="entry name" value="RNase_T"/>
    <property type="match status" value="1"/>
</dbReference>
<gene>
    <name evidence="5" type="ORF">EKD16_25665</name>
</gene>
<dbReference type="CDD" id="cd06127">
    <property type="entry name" value="DEDDh"/>
    <property type="match status" value="1"/>
</dbReference>
<accession>A0A4P6Q804</accession>
<dbReference type="GeneID" id="39493909"/>
<dbReference type="Proteomes" id="UP000292235">
    <property type="component" value="Plasmid phiM2"/>
</dbReference>
<evidence type="ECO:0000256" key="3">
    <source>
        <dbReference type="ARBA" id="ARBA00022839"/>
    </source>
</evidence>
<dbReference type="PANTHER" id="PTHR30231:SF4">
    <property type="entry name" value="PROTEIN NEN2"/>
    <property type="match status" value="1"/>
</dbReference>
<evidence type="ECO:0000313" key="5">
    <source>
        <dbReference type="EMBL" id="QBI56873.1"/>
    </source>
</evidence>
<sequence length="256" mass="27700">MTETRWFEQRMLGFDLETTSKLPEQARIVQYALPSVGGGLATDPVEVLVDPGVEVPQEAAGLHGITTELVRAQGTPAAQAVADIVATIGRTLAAGTPVVGHNAPYDYTMLDRECRRHLGAGLAESLGRPLRPLVDTLVLSRHLEPKRRRPGPDQGPHALKTCVQALVPRKWGIGWDDDAAHGALYDALMSLRVAAAVGQSHPRIGSMTAEQLHDAQATWYPAQVADLEAFMRRMGNDVSFDRDWPLLPPAAQEAIA</sequence>
<dbReference type="AlphaFoldDB" id="A0A4P6Q804"/>
<keyword evidence="2" id="KW-0378">Hydrolase</keyword>
<feature type="domain" description="Exonuclease" evidence="4">
    <location>
        <begin position="10"/>
        <end position="203"/>
    </location>
</feature>
<organism evidence="5 6">
    <name type="scientific">Streptomonospora litoralis</name>
    <dbReference type="NCBI Taxonomy" id="2498135"/>
    <lineage>
        <taxon>Bacteria</taxon>
        <taxon>Bacillati</taxon>
        <taxon>Actinomycetota</taxon>
        <taxon>Actinomycetes</taxon>
        <taxon>Streptosporangiales</taxon>
        <taxon>Nocardiopsidaceae</taxon>
        <taxon>Streptomonospora</taxon>
    </lineage>
</organism>
<evidence type="ECO:0000313" key="6">
    <source>
        <dbReference type="Proteomes" id="UP000292235"/>
    </source>
</evidence>
<protein>
    <submittedName>
        <fullName evidence="5">DNA polymerase III subunit epsilon</fullName>
    </submittedName>
</protein>
<dbReference type="SUPFAM" id="SSF53098">
    <property type="entry name" value="Ribonuclease H-like"/>
    <property type="match status" value="1"/>
</dbReference>
<dbReference type="InterPro" id="IPR036397">
    <property type="entry name" value="RNaseH_sf"/>
</dbReference>
<dbReference type="SMART" id="SM00479">
    <property type="entry name" value="EXOIII"/>
    <property type="match status" value="1"/>
</dbReference>
<dbReference type="GO" id="GO:0003676">
    <property type="term" value="F:nucleic acid binding"/>
    <property type="evidence" value="ECO:0007669"/>
    <property type="project" value="InterPro"/>
</dbReference>
<dbReference type="EMBL" id="CP036456">
    <property type="protein sequence ID" value="QBI56873.1"/>
    <property type="molecule type" value="Genomic_DNA"/>
</dbReference>
<evidence type="ECO:0000256" key="2">
    <source>
        <dbReference type="ARBA" id="ARBA00022801"/>
    </source>
</evidence>
<proteinExistence type="predicted"/>
<geneLocation type="plasmid" evidence="6">
    <name>phim2</name>
</geneLocation>
<keyword evidence="5" id="KW-0614">Plasmid</keyword>
<dbReference type="Gene3D" id="3.30.420.10">
    <property type="entry name" value="Ribonuclease H-like superfamily/Ribonuclease H"/>
    <property type="match status" value="1"/>
</dbReference>
<evidence type="ECO:0000256" key="1">
    <source>
        <dbReference type="ARBA" id="ARBA00022722"/>
    </source>
</evidence>
<dbReference type="InterPro" id="IPR012337">
    <property type="entry name" value="RNaseH-like_sf"/>
</dbReference>
<dbReference type="KEGG" id="strr:EKD16_25665"/>
<keyword evidence="6" id="KW-1185">Reference proteome</keyword>